<evidence type="ECO:0000313" key="3">
    <source>
        <dbReference type="EMBL" id="ORY75085.1"/>
    </source>
</evidence>
<dbReference type="EMBL" id="MCFI01000027">
    <property type="protein sequence ID" value="ORY75085.1"/>
    <property type="molecule type" value="Genomic_DNA"/>
</dbReference>
<protein>
    <submittedName>
        <fullName evidence="3">Uncharacterized protein</fullName>
    </submittedName>
</protein>
<keyword evidence="4" id="KW-1185">Reference proteome</keyword>
<dbReference type="GeneID" id="63787362"/>
<organism evidence="3 4">
    <name type="scientific">Protomyces lactucae-debilis</name>
    <dbReference type="NCBI Taxonomy" id="2754530"/>
    <lineage>
        <taxon>Eukaryota</taxon>
        <taxon>Fungi</taxon>
        <taxon>Dikarya</taxon>
        <taxon>Ascomycota</taxon>
        <taxon>Taphrinomycotina</taxon>
        <taxon>Taphrinomycetes</taxon>
        <taxon>Taphrinales</taxon>
        <taxon>Protomycetaceae</taxon>
        <taxon>Protomyces</taxon>
    </lineage>
</organism>
<feature type="region of interest" description="Disordered" evidence="1">
    <location>
        <begin position="246"/>
        <end position="269"/>
    </location>
</feature>
<comment type="caution">
    <text evidence="3">The sequence shown here is derived from an EMBL/GenBank/DDBJ whole genome shotgun (WGS) entry which is preliminary data.</text>
</comment>
<name>A0A1Y2EW88_PROLT</name>
<keyword evidence="2" id="KW-0472">Membrane</keyword>
<keyword evidence="2" id="KW-1133">Transmembrane helix</keyword>
<keyword evidence="2" id="KW-0812">Transmembrane</keyword>
<sequence>MAAQISTSLHVVILMMIFGLLLRLPYVGGMGCAWSSPESSKNGICKAAPRGKEPITQTQTQTQVQPKLPTPPTLYYKRLEVVFEKGVPQSVTRTKGPNGEKKKRLHSCDDTCEMEGAGAARAIMNAAERPPYHQPRINGYCNLGWFHFGWRLKGEIEYPDALIESLGKAIDVNEASTSASRQPTVCENLAHEVLRKTEHLLDGWPVVEPSSVSGGYDAASSVGLGVIAAQNILNNGKFLSARTLKSAPCNDAPNKQKKSKKPRESEKQKPLKLCMCQVGLVIDRHLVPRKPDKSSLNLPGWTLDPPAADIGKHIRPGESVYDPKKVPEVEVIRENPFPQIQNMDFNGIFSQRVMNPFNGPHDYALEGLAFTDKKIGWSKGKACDWKEVSHSFITAATGFWGPFT</sequence>
<evidence type="ECO:0000256" key="2">
    <source>
        <dbReference type="SAM" id="Phobius"/>
    </source>
</evidence>
<dbReference type="AlphaFoldDB" id="A0A1Y2EW88"/>
<evidence type="ECO:0000313" key="4">
    <source>
        <dbReference type="Proteomes" id="UP000193685"/>
    </source>
</evidence>
<feature type="transmembrane region" description="Helical" evidence="2">
    <location>
        <begin position="7"/>
        <end position="26"/>
    </location>
</feature>
<gene>
    <name evidence="3" type="ORF">BCR37DRAFT_389716</name>
</gene>
<dbReference type="Proteomes" id="UP000193685">
    <property type="component" value="Unassembled WGS sequence"/>
</dbReference>
<reference evidence="3 4" key="1">
    <citation type="submission" date="2016-07" db="EMBL/GenBank/DDBJ databases">
        <title>Pervasive Adenine N6-methylation of Active Genes in Fungi.</title>
        <authorList>
            <consortium name="DOE Joint Genome Institute"/>
            <person name="Mondo S.J."/>
            <person name="Dannebaum R.O."/>
            <person name="Kuo R.C."/>
            <person name="Labutti K."/>
            <person name="Haridas S."/>
            <person name="Kuo A."/>
            <person name="Salamov A."/>
            <person name="Ahrendt S.R."/>
            <person name="Lipzen A."/>
            <person name="Sullivan W."/>
            <person name="Andreopoulos W.B."/>
            <person name="Clum A."/>
            <person name="Lindquist E."/>
            <person name="Daum C."/>
            <person name="Ramamoorthy G.K."/>
            <person name="Gryganskyi A."/>
            <person name="Culley D."/>
            <person name="Magnuson J.K."/>
            <person name="James T.Y."/>
            <person name="O'Malley M.A."/>
            <person name="Stajich J.E."/>
            <person name="Spatafora J.W."/>
            <person name="Visel A."/>
            <person name="Grigoriev I.V."/>
        </authorList>
    </citation>
    <scope>NUCLEOTIDE SEQUENCE [LARGE SCALE GENOMIC DNA]</scope>
    <source>
        <strain evidence="3 4">12-1054</strain>
    </source>
</reference>
<accession>A0A1Y2EW88</accession>
<dbReference type="RefSeq" id="XP_040722197.1">
    <property type="nucleotide sequence ID" value="XM_040870763.1"/>
</dbReference>
<proteinExistence type="predicted"/>
<evidence type="ECO:0000256" key="1">
    <source>
        <dbReference type="SAM" id="MobiDB-lite"/>
    </source>
</evidence>